<gene>
    <name evidence="3" type="ORF">RradSPS_2308</name>
    <name evidence="4" type="ORF">SIL72_13295</name>
</gene>
<proteinExistence type="inferred from homology"/>
<dbReference type="InterPro" id="IPR014729">
    <property type="entry name" value="Rossmann-like_a/b/a_fold"/>
</dbReference>
<evidence type="ECO:0000313" key="4">
    <source>
        <dbReference type="EMBL" id="MDX5894996.1"/>
    </source>
</evidence>
<dbReference type="PANTHER" id="PTHR46268">
    <property type="entry name" value="STRESS RESPONSE PROTEIN NHAX"/>
    <property type="match status" value="1"/>
</dbReference>
<protein>
    <submittedName>
        <fullName evidence="3 4">Universal stress protein</fullName>
    </submittedName>
</protein>
<dbReference type="CDD" id="cd00293">
    <property type="entry name" value="USP-like"/>
    <property type="match status" value="1"/>
</dbReference>
<dbReference type="EMBL" id="CP007514">
    <property type="protein sequence ID" value="AHY47591.1"/>
    <property type="molecule type" value="Genomic_DNA"/>
</dbReference>
<dbReference type="Gene3D" id="3.40.50.620">
    <property type="entry name" value="HUPs"/>
    <property type="match status" value="1"/>
</dbReference>
<dbReference type="EMBL" id="JAWXXX010000001">
    <property type="protein sequence ID" value="MDX5894996.1"/>
    <property type="molecule type" value="Genomic_DNA"/>
</dbReference>
<evidence type="ECO:0000313" key="5">
    <source>
        <dbReference type="Proteomes" id="UP000025229"/>
    </source>
</evidence>
<dbReference type="Proteomes" id="UP000025229">
    <property type="component" value="Chromosome"/>
</dbReference>
<dbReference type="STRING" id="42256.RradSPS_2308"/>
<dbReference type="SUPFAM" id="SSF52402">
    <property type="entry name" value="Adenine nucleotide alpha hydrolases-like"/>
    <property type="match status" value="1"/>
</dbReference>
<evidence type="ECO:0000313" key="3">
    <source>
        <dbReference type="EMBL" id="AHY47591.1"/>
    </source>
</evidence>
<evidence type="ECO:0000259" key="2">
    <source>
        <dbReference type="Pfam" id="PF00582"/>
    </source>
</evidence>
<dbReference type="InterPro" id="IPR006016">
    <property type="entry name" value="UspA"/>
</dbReference>
<dbReference type="InterPro" id="IPR006015">
    <property type="entry name" value="Universal_stress_UspA"/>
</dbReference>
<dbReference type="PANTHER" id="PTHR46268:SF6">
    <property type="entry name" value="UNIVERSAL STRESS PROTEIN UP12"/>
    <property type="match status" value="1"/>
</dbReference>
<dbReference type="RefSeq" id="WP_038682843.1">
    <property type="nucleotide sequence ID" value="NZ_CP007514.1"/>
</dbReference>
<reference evidence="3 5" key="1">
    <citation type="submission" date="2014-03" db="EMBL/GenBank/DDBJ databases">
        <title>Complete genome sequence of the Radio-Resistant Rubrobacter radiotolerans RSPS-4.</title>
        <authorList>
            <person name="Egas C.C."/>
            <person name="Barroso C.C."/>
            <person name="Froufe H.J.C."/>
            <person name="Pacheco J.J."/>
            <person name="Albuquerque L.L."/>
            <person name="da Costa M.M.S."/>
        </authorList>
    </citation>
    <scope>NUCLEOTIDE SEQUENCE [LARGE SCALE GENOMIC DNA]</scope>
    <source>
        <strain evidence="3 5">RSPS-4</strain>
    </source>
</reference>
<dbReference type="OrthoDB" id="6174426at2"/>
<sequence>MSFFPRKILLAADRSEESRLAVEAAADLSKETGSELHVVYVGLISPWVQSNTLSPTQYRRLRAEAQEVLDEQVRAVESLGGKVTQAHLRMGRADSEIIRLGEELSAELIVIGSRGQHTISRVLLGNNAESIVRHAPCPVLVTRKDR</sequence>
<organism evidence="3 5">
    <name type="scientific">Rubrobacter radiotolerans</name>
    <name type="common">Arthrobacter radiotolerans</name>
    <dbReference type="NCBI Taxonomy" id="42256"/>
    <lineage>
        <taxon>Bacteria</taxon>
        <taxon>Bacillati</taxon>
        <taxon>Actinomycetota</taxon>
        <taxon>Rubrobacteria</taxon>
        <taxon>Rubrobacterales</taxon>
        <taxon>Rubrobacteraceae</taxon>
        <taxon>Rubrobacter</taxon>
    </lineage>
</organism>
<dbReference type="Proteomes" id="UP001281130">
    <property type="component" value="Unassembled WGS sequence"/>
</dbReference>
<dbReference type="PRINTS" id="PR01438">
    <property type="entry name" value="UNVRSLSTRESS"/>
</dbReference>
<accession>A0A023X5Y5</accession>
<reference evidence="4" key="2">
    <citation type="submission" date="2023-11" db="EMBL/GenBank/DDBJ databases">
        <title>MicrobeMod: A computational toolkit for identifying prokaryotic methylation and restriction-modification with nanopore sequencing.</title>
        <authorList>
            <person name="Crits-Christoph A."/>
            <person name="Kang S.C."/>
            <person name="Lee H."/>
            <person name="Ostrov N."/>
        </authorList>
    </citation>
    <scope>NUCLEOTIDE SEQUENCE</scope>
    <source>
        <strain evidence="4">ATCC 51242</strain>
    </source>
</reference>
<name>A0A023X5Y5_RUBRA</name>
<dbReference type="Pfam" id="PF00582">
    <property type="entry name" value="Usp"/>
    <property type="match status" value="1"/>
</dbReference>
<evidence type="ECO:0000256" key="1">
    <source>
        <dbReference type="ARBA" id="ARBA00008791"/>
    </source>
</evidence>
<dbReference type="eggNOG" id="COG0589">
    <property type="taxonomic scope" value="Bacteria"/>
</dbReference>
<dbReference type="HOGENOM" id="CLU_049301_16_2_11"/>
<feature type="domain" description="UspA" evidence="2">
    <location>
        <begin position="6"/>
        <end position="143"/>
    </location>
</feature>
<dbReference type="KEGG" id="rrd:RradSPS_2308"/>
<dbReference type="AlphaFoldDB" id="A0A023X5Y5"/>
<keyword evidence="5" id="KW-1185">Reference proteome</keyword>
<comment type="similarity">
    <text evidence="1">Belongs to the universal stress protein A family.</text>
</comment>